<feature type="region of interest" description="Disordered" evidence="19">
    <location>
        <begin position="541"/>
        <end position="560"/>
    </location>
</feature>
<dbReference type="GO" id="GO:0098703">
    <property type="term" value="P:calcium ion import across plasma membrane"/>
    <property type="evidence" value="ECO:0007669"/>
    <property type="project" value="TreeGrafter"/>
</dbReference>
<sequence>MHAKDLRESKISSWERVSAGISINFFRLFRVIRFVKLLNRGEGIRTLLWTFIKSFKALPYVSLIIAMLFFIYAVIGMQIFGKIALDDNTQIDVNNNFQTFFSSLFVLFRCATGEAWQEIMYACGRSASLKCDERSKPKASDTCGSYFSIPYFLSFYILSSLLMINLFVAVIMDNFDYLTRDWSILGLHHLDEFVRLWSKYDPEAKGRIKHLDVITLLRKINPPLGFGKLCPHRVACKKLVSMNMPLNVDGTVMFNATLFALIRTSLKIKTEGNIDRANEELRAVIKKIWKRTPQKLLDNIIPPPGSDDNVTVGKFYATFIIQDCFRRFKKRKEQAAKQAVLGLSGAMKHSTAVLAGLRQLHDLGPEIRRAISGDLEEDEMFNKFWKEEEPQHRRDHSLFGPVVGTVQRAMRKPQQFLGYVPGLTFQQPIQYQVASDGRLKRDSHGSVLAQTIEIYVPPQCRIGSVVSADGCNIESEQCVLRVPEHEDPSLETVTSNNRRGNIREEGSFRERLRRKIVNRGLMVENDESSRTEQLDNRLRTINFGTSNNNNGDKNTNRNDNDYAQNLVYGILDNSDIDIRYTALILEELKGATNLTHEQLRQAAQEITLGNTNNTNLSSQYTSFASSSSSSFYSSPGTLPSDQEFLFNNTNTCVNV</sequence>
<dbReference type="PANTHER" id="PTHR45628:SF1">
    <property type="entry name" value="VOLTAGE-DEPENDENT CALCIUM CHANNEL TYPE D SUBUNIT ALPHA-1"/>
    <property type="match status" value="1"/>
</dbReference>
<keyword evidence="9 18" id="KW-0106">Calcium</keyword>
<evidence type="ECO:0000256" key="15">
    <source>
        <dbReference type="ARBA" id="ARBA00023303"/>
    </source>
</evidence>
<dbReference type="EMBL" id="CAJNOQ010003895">
    <property type="protein sequence ID" value="CAF1034617.1"/>
    <property type="molecule type" value="Genomic_DNA"/>
</dbReference>
<keyword evidence="8" id="KW-0677">Repeat</keyword>
<keyword evidence="14" id="KW-0325">Glycoprotein</keyword>
<dbReference type="EMBL" id="CAJOBC010003894">
    <property type="protein sequence ID" value="CAF3805260.1"/>
    <property type="molecule type" value="Genomic_DNA"/>
</dbReference>
<feature type="transmembrane region" description="Helical" evidence="20">
    <location>
        <begin position="151"/>
        <end position="172"/>
    </location>
</feature>
<evidence type="ECO:0000256" key="8">
    <source>
        <dbReference type="ARBA" id="ARBA00022737"/>
    </source>
</evidence>
<dbReference type="SUPFAM" id="SSF81324">
    <property type="entry name" value="Voltage-gated potassium channels"/>
    <property type="match status" value="1"/>
</dbReference>
<dbReference type="PRINTS" id="PR00167">
    <property type="entry name" value="CACHANNEL"/>
</dbReference>
<keyword evidence="4 18" id="KW-0109">Calcium transport</keyword>
<evidence type="ECO:0000256" key="1">
    <source>
        <dbReference type="ARBA" id="ARBA00004651"/>
    </source>
</evidence>
<keyword evidence="12" id="KW-0406">Ion transport</keyword>
<proteinExistence type="inferred from homology"/>
<dbReference type="PANTHER" id="PTHR45628">
    <property type="entry name" value="VOLTAGE-DEPENDENT CALCIUM CHANNEL TYPE A SUBUNIT ALPHA-1"/>
    <property type="match status" value="1"/>
</dbReference>
<keyword evidence="5 18" id="KW-0107">Calcium channel</keyword>
<keyword evidence="13 20" id="KW-0472">Membrane</keyword>
<dbReference type="Gene3D" id="1.10.287.70">
    <property type="match status" value="1"/>
</dbReference>
<evidence type="ECO:0000256" key="20">
    <source>
        <dbReference type="SAM" id="Phobius"/>
    </source>
</evidence>
<protein>
    <recommendedName>
        <fullName evidence="17">Calcium-channel protein CCH1</fullName>
    </recommendedName>
</protein>
<evidence type="ECO:0000256" key="14">
    <source>
        <dbReference type="ARBA" id="ARBA00023180"/>
    </source>
</evidence>
<dbReference type="InterPro" id="IPR005821">
    <property type="entry name" value="Ion_trans_dom"/>
</dbReference>
<evidence type="ECO:0000256" key="11">
    <source>
        <dbReference type="ARBA" id="ARBA00022989"/>
    </source>
</evidence>
<keyword evidence="6 20" id="KW-0812">Transmembrane</keyword>
<keyword evidence="11 20" id="KW-1133">Transmembrane helix</keyword>
<evidence type="ECO:0000256" key="5">
    <source>
        <dbReference type="ARBA" id="ARBA00022673"/>
    </source>
</evidence>
<dbReference type="GO" id="GO:0008331">
    <property type="term" value="F:high voltage-gated calcium channel activity"/>
    <property type="evidence" value="ECO:0007669"/>
    <property type="project" value="TreeGrafter"/>
</dbReference>
<dbReference type="GO" id="GO:0046872">
    <property type="term" value="F:metal ion binding"/>
    <property type="evidence" value="ECO:0007669"/>
    <property type="project" value="UniProtKB-KW"/>
</dbReference>
<keyword evidence="24" id="KW-1185">Reference proteome</keyword>
<evidence type="ECO:0000256" key="9">
    <source>
        <dbReference type="ARBA" id="ARBA00022837"/>
    </source>
</evidence>
<keyword evidence="15" id="KW-0407">Ion channel</keyword>
<reference evidence="22" key="1">
    <citation type="submission" date="2021-02" db="EMBL/GenBank/DDBJ databases">
        <authorList>
            <person name="Nowell W R."/>
        </authorList>
    </citation>
    <scope>NUCLEOTIDE SEQUENCE</scope>
</reference>
<dbReference type="Gene3D" id="6.10.250.2180">
    <property type="match status" value="1"/>
</dbReference>
<organism evidence="22 24">
    <name type="scientific">Didymodactylos carnosus</name>
    <dbReference type="NCBI Taxonomy" id="1234261"/>
    <lineage>
        <taxon>Eukaryota</taxon>
        <taxon>Metazoa</taxon>
        <taxon>Spiralia</taxon>
        <taxon>Gnathifera</taxon>
        <taxon>Rotifera</taxon>
        <taxon>Eurotatoria</taxon>
        <taxon>Bdelloidea</taxon>
        <taxon>Philodinida</taxon>
        <taxon>Philodinidae</taxon>
        <taxon>Didymodactylos</taxon>
    </lineage>
</organism>
<evidence type="ECO:0000256" key="16">
    <source>
        <dbReference type="ARBA" id="ARBA00061395"/>
    </source>
</evidence>
<dbReference type="Pfam" id="PF08763">
    <property type="entry name" value="Ca_chan_IQ"/>
    <property type="match status" value="1"/>
</dbReference>
<dbReference type="FunFam" id="1.10.238.10:FF:000063">
    <property type="entry name" value="Voltage-dependent N-type calcium channel subunit alpha"/>
    <property type="match status" value="1"/>
</dbReference>
<evidence type="ECO:0000256" key="10">
    <source>
        <dbReference type="ARBA" id="ARBA00022882"/>
    </source>
</evidence>
<evidence type="ECO:0000259" key="21">
    <source>
        <dbReference type="SMART" id="SM01062"/>
    </source>
</evidence>
<dbReference type="InterPro" id="IPR050599">
    <property type="entry name" value="VDCC_alpha-1_subunit"/>
</dbReference>
<dbReference type="FunFam" id="1.10.287.70:FF:000093">
    <property type="entry name" value="Calcium channel subunit Cch1"/>
    <property type="match status" value="1"/>
</dbReference>
<evidence type="ECO:0000256" key="17">
    <source>
        <dbReference type="ARBA" id="ARBA00067459"/>
    </source>
</evidence>
<feature type="domain" description="Voltage-dependent calcium channel alpha-1 subunit IQ" evidence="21">
    <location>
        <begin position="307"/>
        <end position="341"/>
    </location>
</feature>
<evidence type="ECO:0000256" key="12">
    <source>
        <dbReference type="ARBA" id="ARBA00023065"/>
    </source>
</evidence>
<comment type="similarity">
    <text evidence="16 18">Belongs to the calcium channel alpha-1 subunit (TC 1.A.1.11) family.</text>
</comment>
<dbReference type="InterPro" id="IPR031649">
    <property type="entry name" value="GPHH_dom"/>
</dbReference>
<evidence type="ECO:0000256" key="3">
    <source>
        <dbReference type="ARBA" id="ARBA00022475"/>
    </source>
</evidence>
<dbReference type="Proteomes" id="UP000663829">
    <property type="component" value="Unassembled WGS sequence"/>
</dbReference>
<evidence type="ECO:0000256" key="4">
    <source>
        <dbReference type="ARBA" id="ARBA00022568"/>
    </source>
</evidence>
<comment type="subcellular location">
    <subcellularLocation>
        <location evidence="1">Cell membrane</location>
        <topology evidence="1">Multi-pass membrane protein</topology>
    </subcellularLocation>
    <subcellularLocation>
        <location evidence="18">Membrane</location>
        <topology evidence="18">Multi-pass membrane protein</topology>
    </subcellularLocation>
</comment>
<dbReference type="InterPro" id="IPR014873">
    <property type="entry name" value="VDCC_a1su_IQ"/>
</dbReference>
<dbReference type="AlphaFoldDB" id="A0A814J873"/>
<evidence type="ECO:0000256" key="6">
    <source>
        <dbReference type="ARBA" id="ARBA00022692"/>
    </source>
</evidence>
<dbReference type="GO" id="GO:0005891">
    <property type="term" value="C:voltage-gated calcium channel complex"/>
    <property type="evidence" value="ECO:0007669"/>
    <property type="project" value="InterPro"/>
</dbReference>
<dbReference type="Pfam" id="PF00520">
    <property type="entry name" value="Ion_trans"/>
    <property type="match status" value="1"/>
</dbReference>
<evidence type="ECO:0000313" key="24">
    <source>
        <dbReference type="Proteomes" id="UP000663829"/>
    </source>
</evidence>
<dbReference type="Pfam" id="PF16905">
    <property type="entry name" value="GPHH"/>
    <property type="match status" value="1"/>
</dbReference>
<dbReference type="SMART" id="SM01062">
    <property type="entry name" value="Ca_chan_IQ"/>
    <property type="match status" value="1"/>
</dbReference>
<evidence type="ECO:0000256" key="2">
    <source>
        <dbReference type="ARBA" id="ARBA00022448"/>
    </source>
</evidence>
<keyword evidence="10 18" id="KW-0851">Voltage-gated channel</keyword>
<dbReference type="OrthoDB" id="431720at2759"/>
<evidence type="ECO:0000313" key="22">
    <source>
        <dbReference type="EMBL" id="CAF1034617.1"/>
    </source>
</evidence>
<keyword evidence="7" id="KW-0479">Metal-binding</keyword>
<evidence type="ECO:0000256" key="18">
    <source>
        <dbReference type="RuleBase" id="RU003808"/>
    </source>
</evidence>
<dbReference type="Proteomes" id="UP000681722">
    <property type="component" value="Unassembled WGS sequence"/>
</dbReference>
<evidence type="ECO:0000256" key="7">
    <source>
        <dbReference type="ARBA" id="ARBA00022723"/>
    </source>
</evidence>
<keyword evidence="3" id="KW-1003">Cell membrane</keyword>
<gene>
    <name evidence="22" type="ORF">GPM918_LOCUS15460</name>
    <name evidence="23" type="ORF">SRO942_LOCUS15457</name>
</gene>
<comment type="caution">
    <text evidence="22">The sequence shown here is derived from an EMBL/GenBank/DDBJ whole genome shotgun (WGS) entry which is preliminary data.</text>
</comment>
<accession>A0A814J873</accession>
<dbReference type="InterPro" id="IPR002077">
    <property type="entry name" value="VDCCAlpha1"/>
</dbReference>
<name>A0A814J873_9BILA</name>
<evidence type="ECO:0000313" key="23">
    <source>
        <dbReference type="EMBL" id="CAF3805260.1"/>
    </source>
</evidence>
<evidence type="ECO:0000256" key="19">
    <source>
        <dbReference type="SAM" id="MobiDB-lite"/>
    </source>
</evidence>
<evidence type="ECO:0000256" key="13">
    <source>
        <dbReference type="ARBA" id="ARBA00023136"/>
    </source>
</evidence>
<feature type="transmembrane region" description="Helical" evidence="20">
    <location>
        <begin position="57"/>
        <end position="80"/>
    </location>
</feature>
<keyword evidence="2" id="KW-0813">Transport</keyword>